<name>A0A3G1KVW0_FORW1</name>
<evidence type="ECO:0000256" key="3">
    <source>
        <dbReference type="ARBA" id="ARBA00023163"/>
    </source>
</evidence>
<dbReference type="AlphaFoldDB" id="A0A3G1KVW0"/>
<protein>
    <submittedName>
        <fullName evidence="5">GntR family transcriptional regulator</fullName>
    </submittedName>
</protein>
<evidence type="ECO:0000313" key="5">
    <source>
        <dbReference type="EMBL" id="ATW26614.1"/>
    </source>
</evidence>
<keyword evidence="1" id="KW-0805">Transcription regulation</keyword>
<dbReference type="Proteomes" id="UP000323521">
    <property type="component" value="Chromosome"/>
</dbReference>
<evidence type="ECO:0000256" key="1">
    <source>
        <dbReference type="ARBA" id="ARBA00023015"/>
    </source>
</evidence>
<proteinExistence type="predicted"/>
<feature type="domain" description="HTH gntR-type" evidence="4">
    <location>
        <begin position="7"/>
        <end position="75"/>
    </location>
</feature>
<accession>A0A3G1KVW0</accession>
<keyword evidence="2" id="KW-0238">DNA-binding</keyword>
<dbReference type="PROSITE" id="PS50949">
    <property type="entry name" value="HTH_GNTR"/>
    <property type="match status" value="1"/>
</dbReference>
<dbReference type="SUPFAM" id="SSF46785">
    <property type="entry name" value="Winged helix' DNA-binding domain"/>
    <property type="match status" value="1"/>
</dbReference>
<dbReference type="PANTHER" id="PTHR38445:SF6">
    <property type="entry name" value="GNTR-FAMILY TRANSCRIPTIONAL REGULATOR"/>
    <property type="match status" value="1"/>
</dbReference>
<dbReference type="CDD" id="cd07377">
    <property type="entry name" value="WHTH_GntR"/>
    <property type="match status" value="1"/>
</dbReference>
<dbReference type="InterPro" id="IPR036390">
    <property type="entry name" value="WH_DNA-bd_sf"/>
</dbReference>
<keyword evidence="6" id="KW-1185">Reference proteome</keyword>
<dbReference type="InterPro" id="IPR000524">
    <property type="entry name" value="Tscrpt_reg_HTH_GntR"/>
</dbReference>
<organism evidence="5 6">
    <name type="scientific">Formimonas warabiya</name>
    <dbReference type="NCBI Taxonomy" id="1761012"/>
    <lineage>
        <taxon>Bacteria</taxon>
        <taxon>Bacillati</taxon>
        <taxon>Bacillota</taxon>
        <taxon>Clostridia</taxon>
        <taxon>Eubacteriales</taxon>
        <taxon>Peptococcaceae</taxon>
        <taxon>Candidatus Formimonas</taxon>
    </lineage>
</organism>
<evidence type="ECO:0000259" key="4">
    <source>
        <dbReference type="PROSITE" id="PS50949"/>
    </source>
</evidence>
<dbReference type="PANTHER" id="PTHR38445">
    <property type="entry name" value="HTH-TYPE TRANSCRIPTIONAL REPRESSOR YTRA"/>
    <property type="match status" value="1"/>
</dbReference>
<dbReference type="GO" id="GO:0003700">
    <property type="term" value="F:DNA-binding transcription factor activity"/>
    <property type="evidence" value="ECO:0007669"/>
    <property type="project" value="InterPro"/>
</dbReference>
<evidence type="ECO:0000256" key="2">
    <source>
        <dbReference type="ARBA" id="ARBA00023125"/>
    </source>
</evidence>
<dbReference type="GO" id="GO:0003677">
    <property type="term" value="F:DNA binding"/>
    <property type="evidence" value="ECO:0007669"/>
    <property type="project" value="UniProtKB-KW"/>
</dbReference>
<gene>
    <name evidence="5" type="ORF">DCMF_19325</name>
</gene>
<dbReference type="RefSeq" id="WP_148135939.1">
    <property type="nucleotide sequence ID" value="NZ_CP017634.1"/>
</dbReference>
<reference evidence="5 6" key="1">
    <citation type="submission" date="2016-10" db="EMBL/GenBank/DDBJ databases">
        <title>Complete Genome Sequence of Peptococcaceae strain DCMF.</title>
        <authorList>
            <person name="Edwards R.J."/>
            <person name="Holland S.I."/>
            <person name="Deshpande N.P."/>
            <person name="Wong Y.K."/>
            <person name="Ertan H."/>
            <person name="Manefield M."/>
            <person name="Russell T.L."/>
            <person name="Lee M.J."/>
        </authorList>
    </citation>
    <scope>NUCLEOTIDE SEQUENCE [LARGE SCALE GENOMIC DNA]</scope>
    <source>
        <strain evidence="5 6">DCMF</strain>
    </source>
</reference>
<sequence length="126" mass="14754">MDFDARAPIYLQIMEKIEKEISTGKLRKGEKMPSVRNMAVELKVNVNTMQRVYQELEREEVLYTQRGIGSFVTEDDQVIVKIKGQLADRLLQNFVQGMKELGWDQNDILRCLKEYMKEDRHGTVES</sequence>
<dbReference type="OrthoDB" id="163333at2"/>
<evidence type="ECO:0000313" key="6">
    <source>
        <dbReference type="Proteomes" id="UP000323521"/>
    </source>
</evidence>
<dbReference type="Pfam" id="PF00392">
    <property type="entry name" value="GntR"/>
    <property type="match status" value="1"/>
</dbReference>
<dbReference type="Gene3D" id="1.10.10.10">
    <property type="entry name" value="Winged helix-like DNA-binding domain superfamily/Winged helix DNA-binding domain"/>
    <property type="match status" value="1"/>
</dbReference>
<dbReference type="KEGG" id="fwa:DCMF_19325"/>
<dbReference type="InterPro" id="IPR036388">
    <property type="entry name" value="WH-like_DNA-bd_sf"/>
</dbReference>
<keyword evidence="3" id="KW-0804">Transcription</keyword>
<dbReference type="EMBL" id="CP017634">
    <property type="protein sequence ID" value="ATW26614.1"/>
    <property type="molecule type" value="Genomic_DNA"/>
</dbReference>
<dbReference type="SMART" id="SM00345">
    <property type="entry name" value="HTH_GNTR"/>
    <property type="match status" value="1"/>
</dbReference>